<keyword evidence="8" id="KW-0963">Cytoplasm</keyword>
<dbReference type="InterPro" id="IPR005467">
    <property type="entry name" value="His_kinase_dom"/>
</dbReference>
<dbReference type="PANTHER" id="PTHR24421">
    <property type="entry name" value="NITRATE/NITRITE SENSOR PROTEIN NARX-RELATED"/>
    <property type="match status" value="1"/>
</dbReference>
<dbReference type="InterPro" id="IPR011712">
    <property type="entry name" value="Sig_transdc_His_kin_sub3_dim/P"/>
</dbReference>
<comment type="catalytic activity">
    <reaction evidence="1">
        <text>ATP + protein L-histidine = ADP + protein N-phospho-L-histidine.</text>
        <dbReference type="EC" id="2.7.13.3"/>
    </reaction>
</comment>
<feature type="domain" description="PAC" evidence="22">
    <location>
        <begin position="492"/>
        <end position="542"/>
    </location>
</feature>
<dbReference type="Gene3D" id="3.30.450.350">
    <property type="entry name" value="CHASE domain"/>
    <property type="match status" value="1"/>
</dbReference>
<evidence type="ECO:0000256" key="11">
    <source>
        <dbReference type="ARBA" id="ARBA00022723"/>
    </source>
</evidence>
<keyword evidence="9" id="KW-0808">Transferase</keyword>
<dbReference type="EMBL" id="QYUO01000002">
    <property type="protein sequence ID" value="RJF95099.1"/>
    <property type="molecule type" value="Genomic_DNA"/>
</dbReference>
<protein>
    <recommendedName>
        <fullName evidence="6">Oxygen sensor histidine kinase NreB</fullName>
        <ecNumber evidence="5">2.7.13.3</ecNumber>
    </recommendedName>
    <alternativeName>
        <fullName evidence="19">Nitrogen regulation protein B</fullName>
    </alternativeName>
</protein>
<comment type="subcellular location">
    <subcellularLocation>
        <location evidence="4">Cytoplasm</location>
    </subcellularLocation>
    <subcellularLocation>
        <location evidence="3">Membrane</location>
    </subcellularLocation>
</comment>
<dbReference type="Proteomes" id="UP000265955">
    <property type="component" value="Unassembled WGS sequence"/>
</dbReference>
<evidence type="ECO:0000256" key="8">
    <source>
        <dbReference type="ARBA" id="ARBA00022490"/>
    </source>
</evidence>
<keyword evidence="14" id="KW-0408">Iron</keyword>
<dbReference type="Pfam" id="PF08447">
    <property type="entry name" value="PAS_3"/>
    <property type="match status" value="1"/>
</dbReference>
<dbReference type="GO" id="GO:0000155">
    <property type="term" value="F:phosphorelay sensor kinase activity"/>
    <property type="evidence" value="ECO:0007669"/>
    <property type="project" value="InterPro"/>
</dbReference>
<evidence type="ECO:0000256" key="4">
    <source>
        <dbReference type="ARBA" id="ARBA00004496"/>
    </source>
</evidence>
<keyword evidence="13 20" id="KW-1133">Transmembrane helix</keyword>
<gene>
    <name evidence="24" type="ORF">D3871_16690</name>
</gene>
<evidence type="ECO:0000256" key="7">
    <source>
        <dbReference type="ARBA" id="ARBA00022485"/>
    </source>
</evidence>
<evidence type="ECO:0000256" key="14">
    <source>
        <dbReference type="ARBA" id="ARBA00023004"/>
    </source>
</evidence>
<name>A0A3A3FN57_9BURK</name>
<evidence type="ECO:0000256" key="17">
    <source>
        <dbReference type="ARBA" id="ARBA00023136"/>
    </source>
</evidence>
<dbReference type="AlphaFoldDB" id="A0A3A3FN57"/>
<evidence type="ECO:0000256" key="2">
    <source>
        <dbReference type="ARBA" id="ARBA00001966"/>
    </source>
</evidence>
<dbReference type="InterPro" id="IPR003594">
    <property type="entry name" value="HATPase_dom"/>
</dbReference>
<evidence type="ECO:0000259" key="22">
    <source>
        <dbReference type="PROSITE" id="PS50113"/>
    </source>
</evidence>
<dbReference type="SMART" id="SM00387">
    <property type="entry name" value="HATPase_c"/>
    <property type="match status" value="1"/>
</dbReference>
<evidence type="ECO:0000256" key="5">
    <source>
        <dbReference type="ARBA" id="ARBA00012438"/>
    </source>
</evidence>
<keyword evidence="25" id="KW-1185">Reference proteome</keyword>
<evidence type="ECO:0000256" key="20">
    <source>
        <dbReference type="SAM" id="Phobius"/>
    </source>
</evidence>
<dbReference type="GO" id="GO:0046872">
    <property type="term" value="F:metal ion binding"/>
    <property type="evidence" value="ECO:0007669"/>
    <property type="project" value="UniProtKB-KW"/>
</dbReference>
<keyword evidence="11" id="KW-0479">Metal-binding</keyword>
<dbReference type="PROSITE" id="PS50109">
    <property type="entry name" value="HIS_KIN"/>
    <property type="match status" value="1"/>
</dbReference>
<keyword evidence="7" id="KW-0004">4Fe-4S</keyword>
<organism evidence="24 25">
    <name type="scientific">Noviherbaspirillum saxi</name>
    <dbReference type="NCBI Taxonomy" id="2320863"/>
    <lineage>
        <taxon>Bacteria</taxon>
        <taxon>Pseudomonadati</taxon>
        <taxon>Pseudomonadota</taxon>
        <taxon>Betaproteobacteria</taxon>
        <taxon>Burkholderiales</taxon>
        <taxon>Oxalobacteraceae</taxon>
        <taxon>Noviherbaspirillum</taxon>
    </lineage>
</organism>
<evidence type="ECO:0000313" key="25">
    <source>
        <dbReference type="Proteomes" id="UP000265955"/>
    </source>
</evidence>
<dbReference type="CDD" id="cd16917">
    <property type="entry name" value="HATPase_UhpB-NarQ-NarX-like"/>
    <property type="match status" value="1"/>
</dbReference>
<dbReference type="InterPro" id="IPR000014">
    <property type="entry name" value="PAS"/>
</dbReference>
<evidence type="ECO:0000256" key="16">
    <source>
        <dbReference type="ARBA" id="ARBA00023014"/>
    </source>
</evidence>
<evidence type="ECO:0000259" key="23">
    <source>
        <dbReference type="PROSITE" id="PS50839"/>
    </source>
</evidence>
<dbReference type="SMART" id="SM00086">
    <property type="entry name" value="PAC"/>
    <property type="match status" value="1"/>
</dbReference>
<keyword evidence="17 20" id="KW-0472">Membrane</keyword>
<feature type="domain" description="CHASE" evidence="23">
    <location>
        <begin position="116"/>
        <end position="281"/>
    </location>
</feature>
<dbReference type="SUPFAM" id="SSF55874">
    <property type="entry name" value="ATPase domain of HSP90 chaperone/DNA topoisomerase II/histidine kinase"/>
    <property type="match status" value="1"/>
</dbReference>
<dbReference type="GO" id="GO:0016020">
    <property type="term" value="C:membrane"/>
    <property type="evidence" value="ECO:0007669"/>
    <property type="project" value="UniProtKB-SubCell"/>
</dbReference>
<sequence length="774" mass="87339">MPACTTDFLKKPLHSTHIYKHVPQQCRHNTARRAQFVEFMGKISISRRFLISLITSPAWWLGVAISLLLHLMVAQIVEEKAQSQFEYIADNAQLAVQNRVRSYIDVLRGATALFQTSEKVHRDEFRHYVKELKLDSSFPGITNLNYAQHVPGLEKQSFEAAVRRDTSISPEGYPAFAVKPAGERRDYNVITYVEPMESNGVSFGVDMASNPVAAKALATSRDTGQLVSSGRLIHITGPHQHIGLAMRMPLYKRGMPLRNVAERRRAYYGSVGAGFDVNRLMMGAIDKKVLGSMRIRIFDAGHGDEKLNSGTSDPQRLMFDSAAIPLVAERSPAIEPTEADLFAKRVSMTVGPRVWEAEILGRRSSLMNGFDVSLSWIVLIGGLIASTLLYSIYYSMMTARRRAIELAREMTTDLRNSEASLAEAQHMARLGSWTLNTASKRMTWSAETYRIFGMDHFKDGPRLDDFLCRIHAEDHERVHLGLMRALPDNEEFNIEHRIRRLDGSIRWVQTITRFDNDGDNTLLRGTIMDITDRKHTVEALQRSQELLRDLTAHQDRVKEDERKRIAREIHDELGQTLLALRIDVSMLDARTGRSHPRLNEKVRGALNHIDATVKTIRTIINNLRPAVLDLGLTAAFEWQVAEFRRRSGITCELVMNEKEFHVDDARATSLFRILQESLTNVIRHARASHVIVEVHREAGRLVMTISDNGIGIYSDIRQSGNSFGLVGVEERIHALNGKFVIDSAPGKGTSLTVFIPLERVEQEEAPRKLADAAK</sequence>
<dbReference type="GO" id="GO:0005737">
    <property type="term" value="C:cytoplasm"/>
    <property type="evidence" value="ECO:0007669"/>
    <property type="project" value="UniProtKB-SubCell"/>
</dbReference>
<dbReference type="Gene3D" id="3.30.565.10">
    <property type="entry name" value="Histidine kinase-like ATPase, C-terminal domain"/>
    <property type="match status" value="1"/>
</dbReference>
<dbReference type="InterPro" id="IPR013655">
    <property type="entry name" value="PAS_fold_3"/>
</dbReference>
<dbReference type="Gene3D" id="1.20.5.1930">
    <property type="match status" value="1"/>
</dbReference>
<dbReference type="PANTHER" id="PTHR24421:SF59">
    <property type="entry name" value="OXYGEN SENSOR HISTIDINE KINASE NREB"/>
    <property type="match status" value="1"/>
</dbReference>
<dbReference type="CDD" id="cd00130">
    <property type="entry name" value="PAS"/>
    <property type="match status" value="1"/>
</dbReference>
<dbReference type="EC" id="2.7.13.3" evidence="5"/>
<dbReference type="PROSITE" id="PS50113">
    <property type="entry name" value="PAC"/>
    <property type="match status" value="1"/>
</dbReference>
<keyword evidence="15" id="KW-0902">Two-component regulatory system</keyword>
<feature type="domain" description="Histidine kinase" evidence="21">
    <location>
        <begin position="568"/>
        <end position="759"/>
    </location>
</feature>
<feature type="transmembrane region" description="Helical" evidence="20">
    <location>
        <begin position="373"/>
        <end position="393"/>
    </location>
</feature>
<dbReference type="SMART" id="SM01079">
    <property type="entry name" value="CHASE"/>
    <property type="match status" value="1"/>
</dbReference>
<dbReference type="Pfam" id="PF03924">
    <property type="entry name" value="CHASE"/>
    <property type="match status" value="1"/>
</dbReference>
<accession>A0A3A3FN57</accession>
<dbReference type="SUPFAM" id="SSF55785">
    <property type="entry name" value="PYP-like sensor domain (PAS domain)"/>
    <property type="match status" value="1"/>
</dbReference>
<keyword evidence="16" id="KW-0411">Iron-sulfur</keyword>
<dbReference type="InterPro" id="IPR000700">
    <property type="entry name" value="PAS-assoc_C"/>
</dbReference>
<dbReference type="InterPro" id="IPR004358">
    <property type="entry name" value="Sig_transdc_His_kin-like_C"/>
</dbReference>
<dbReference type="InterPro" id="IPR006189">
    <property type="entry name" value="CHASE_dom"/>
</dbReference>
<evidence type="ECO:0000313" key="24">
    <source>
        <dbReference type="EMBL" id="RJF95099.1"/>
    </source>
</evidence>
<reference evidence="25" key="1">
    <citation type="submission" date="2018-09" db="EMBL/GenBank/DDBJ databases">
        <authorList>
            <person name="Zhu H."/>
        </authorList>
    </citation>
    <scope>NUCLEOTIDE SEQUENCE [LARGE SCALE GENOMIC DNA]</scope>
    <source>
        <strain evidence="25">K1R23-30</strain>
    </source>
</reference>
<keyword evidence="12" id="KW-0418">Kinase</keyword>
<dbReference type="GO" id="GO:0051539">
    <property type="term" value="F:4 iron, 4 sulfur cluster binding"/>
    <property type="evidence" value="ECO:0007669"/>
    <property type="project" value="UniProtKB-KW"/>
</dbReference>
<comment type="function">
    <text evidence="18">Member of the two-component regulatory system NreB/NreC involved in the control of dissimilatory nitrate/nitrite reduction in response to oxygen. NreB functions as a direct oxygen sensor histidine kinase which is autophosphorylated, in the absence of oxygen, probably at the conserved histidine residue, and transfers its phosphate group probably to a conserved aspartate residue of NreC. NreB/NreC activates the expression of the nitrate (narGHJI) and nitrite (nir) reductase operons, as well as the putative nitrate transporter gene narT.</text>
</comment>
<evidence type="ECO:0000256" key="12">
    <source>
        <dbReference type="ARBA" id="ARBA00022777"/>
    </source>
</evidence>
<dbReference type="InterPro" id="IPR001610">
    <property type="entry name" value="PAC"/>
</dbReference>
<dbReference type="InterPro" id="IPR035965">
    <property type="entry name" value="PAS-like_dom_sf"/>
</dbReference>
<evidence type="ECO:0000256" key="9">
    <source>
        <dbReference type="ARBA" id="ARBA00022679"/>
    </source>
</evidence>
<comment type="cofactor">
    <cofactor evidence="2">
        <name>[4Fe-4S] cluster</name>
        <dbReference type="ChEBI" id="CHEBI:49883"/>
    </cofactor>
</comment>
<dbReference type="NCBIfam" id="TIGR00229">
    <property type="entry name" value="sensory_box"/>
    <property type="match status" value="1"/>
</dbReference>
<proteinExistence type="predicted"/>
<dbReference type="Gene3D" id="2.10.70.100">
    <property type="match status" value="1"/>
</dbReference>
<evidence type="ECO:0000256" key="19">
    <source>
        <dbReference type="ARBA" id="ARBA00030800"/>
    </source>
</evidence>
<keyword evidence="10 20" id="KW-0812">Transmembrane</keyword>
<dbReference type="InterPro" id="IPR042240">
    <property type="entry name" value="CHASE_sf"/>
</dbReference>
<dbReference type="Pfam" id="PF02518">
    <property type="entry name" value="HATPase_c"/>
    <property type="match status" value="1"/>
</dbReference>
<dbReference type="PROSITE" id="PS50839">
    <property type="entry name" value="CHASE"/>
    <property type="match status" value="1"/>
</dbReference>
<evidence type="ECO:0000256" key="13">
    <source>
        <dbReference type="ARBA" id="ARBA00022989"/>
    </source>
</evidence>
<evidence type="ECO:0000256" key="15">
    <source>
        <dbReference type="ARBA" id="ARBA00023012"/>
    </source>
</evidence>
<dbReference type="Pfam" id="PF07730">
    <property type="entry name" value="HisKA_3"/>
    <property type="match status" value="1"/>
</dbReference>
<dbReference type="InterPro" id="IPR050482">
    <property type="entry name" value="Sensor_HK_TwoCompSys"/>
</dbReference>
<evidence type="ECO:0000256" key="3">
    <source>
        <dbReference type="ARBA" id="ARBA00004370"/>
    </source>
</evidence>
<evidence type="ECO:0000256" key="6">
    <source>
        <dbReference type="ARBA" id="ARBA00017322"/>
    </source>
</evidence>
<dbReference type="GO" id="GO:0046983">
    <property type="term" value="F:protein dimerization activity"/>
    <property type="evidence" value="ECO:0007669"/>
    <property type="project" value="InterPro"/>
</dbReference>
<evidence type="ECO:0000256" key="10">
    <source>
        <dbReference type="ARBA" id="ARBA00022692"/>
    </source>
</evidence>
<evidence type="ECO:0000259" key="21">
    <source>
        <dbReference type="PROSITE" id="PS50109"/>
    </source>
</evidence>
<comment type="caution">
    <text evidence="24">The sequence shown here is derived from an EMBL/GenBank/DDBJ whole genome shotgun (WGS) entry which is preliminary data.</text>
</comment>
<dbReference type="InterPro" id="IPR036890">
    <property type="entry name" value="HATPase_C_sf"/>
</dbReference>
<dbReference type="Gene3D" id="3.30.450.20">
    <property type="entry name" value="PAS domain"/>
    <property type="match status" value="1"/>
</dbReference>
<feature type="transmembrane region" description="Helical" evidence="20">
    <location>
        <begin position="49"/>
        <end position="73"/>
    </location>
</feature>
<dbReference type="PRINTS" id="PR00344">
    <property type="entry name" value="BCTRLSENSOR"/>
</dbReference>
<evidence type="ECO:0000256" key="18">
    <source>
        <dbReference type="ARBA" id="ARBA00024827"/>
    </source>
</evidence>
<evidence type="ECO:0000256" key="1">
    <source>
        <dbReference type="ARBA" id="ARBA00000085"/>
    </source>
</evidence>